<dbReference type="RefSeq" id="WP_075806615.1">
    <property type="nucleotide sequence ID" value="NZ_MKZO01000075.1"/>
</dbReference>
<dbReference type="PANTHER" id="PTHR33705">
    <property type="entry name" value="PHOSPHOCARRIER PROTEIN HPR"/>
    <property type="match status" value="1"/>
</dbReference>
<dbReference type="InterPro" id="IPR002114">
    <property type="entry name" value="PTS_HPr_Ser_P_site"/>
</dbReference>
<comment type="caution">
    <text evidence="6">The sequence shown here is derived from an EMBL/GenBank/DDBJ whole genome shotgun (WGS) entry which is preliminary data.</text>
</comment>
<dbReference type="InterPro" id="IPR035895">
    <property type="entry name" value="HPr-like_sf"/>
</dbReference>
<gene>
    <name evidence="6" type="ORF">PSEMO_60500</name>
</gene>
<dbReference type="Gene3D" id="3.30.1340.10">
    <property type="entry name" value="HPr-like"/>
    <property type="match status" value="1"/>
</dbReference>
<protein>
    <recommendedName>
        <fullName evidence="5">HPr domain-containing protein</fullName>
    </recommendedName>
</protein>
<name>A0A1Q9QVC1_PSEPU</name>
<dbReference type="InterPro" id="IPR001020">
    <property type="entry name" value="PTS_HPr_His_P_site"/>
</dbReference>
<dbReference type="Pfam" id="PF00381">
    <property type="entry name" value="PTS-HPr"/>
    <property type="match status" value="1"/>
</dbReference>
<dbReference type="EMBL" id="MKZO01000075">
    <property type="protein sequence ID" value="OLS59089.1"/>
    <property type="molecule type" value="Genomic_DNA"/>
</dbReference>
<dbReference type="InterPro" id="IPR050399">
    <property type="entry name" value="HPr"/>
</dbReference>
<accession>A0A1Q9QVC1</accession>
<sequence>MPAIEIEIINKLGLHARAAAKFVGVAGKFPCAVKVGRAPDKLVDGKSIMAVMMLAAGKGTTVHLFAEGEQDKEAIQALVELINNRFDEGE</sequence>
<dbReference type="PANTHER" id="PTHR33705:SF2">
    <property type="entry name" value="PHOSPHOCARRIER PROTEIN NPR"/>
    <property type="match status" value="1"/>
</dbReference>
<dbReference type="AlphaFoldDB" id="A0A1Q9QVC1"/>
<feature type="domain" description="HPr" evidence="5">
    <location>
        <begin position="1"/>
        <end position="89"/>
    </location>
</feature>
<keyword evidence="3" id="KW-0963">Cytoplasm</keyword>
<dbReference type="SUPFAM" id="SSF55594">
    <property type="entry name" value="HPr-like"/>
    <property type="match status" value="1"/>
</dbReference>
<evidence type="ECO:0000313" key="6">
    <source>
        <dbReference type="EMBL" id="OLS59089.1"/>
    </source>
</evidence>
<dbReference type="InterPro" id="IPR000032">
    <property type="entry name" value="HPr-like"/>
</dbReference>
<evidence type="ECO:0000256" key="1">
    <source>
        <dbReference type="ARBA" id="ARBA00004496"/>
    </source>
</evidence>
<comment type="similarity">
    <text evidence="2">Belongs to the HPr family.</text>
</comment>
<reference evidence="6 7" key="1">
    <citation type="submission" date="2016-10" db="EMBL/GenBank/DDBJ databases">
        <title>Genome Sequence of Pseudomonas putida GM4FR.</title>
        <authorList>
            <person name="Poehlein A."/>
            <person name="Wemheuer F."/>
            <person name="Hollensteiner J."/>
            <person name="Wemheuer B."/>
        </authorList>
    </citation>
    <scope>NUCLEOTIDE SEQUENCE [LARGE SCALE GENOMIC DNA]</scope>
    <source>
        <strain evidence="6 7">GM4FR</strain>
    </source>
</reference>
<evidence type="ECO:0000259" key="5">
    <source>
        <dbReference type="PROSITE" id="PS51350"/>
    </source>
</evidence>
<dbReference type="GO" id="GO:0009401">
    <property type="term" value="P:phosphoenolpyruvate-dependent sugar phosphotransferase system"/>
    <property type="evidence" value="ECO:0007669"/>
    <property type="project" value="UniProtKB-KW"/>
</dbReference>
<dbReference type="NCBIfam" id="TIGR01003">
    <property type="entry name" value="PTS_HPr_family"/>
    <property type="match status" value="1"/>
</dbReference>
<evidence type="ECO:0000256" key="3">
    <source>
        <dbReference type="ARBA" id="ARBA00022490"/>
    </source>
</evidence>
<dbReference type="OrthoDB" id="9798965at2"/>
<dbReference type="PROSITE" id="PS51350">
    <property type="entry name" value="PTS_HPR_DOM"/>
    <property type="match status" value="1"/>
</dbReference>
<proteinExistence type="inferred from homology"/>
<evidence type="ECO:0000256" key="2">
    <source>
        <dbReference type="ARBA" id="ARBA00010736"/>
    </source>
</evidence>
<evidence type="ECO:0000256" key="4">
    <source>
        <dbReference type="ARBA" id="ARBA00022683"/>
    </source>
</evidence>
<comment type="subcellular location">
    <subcellularLocation>
        <location evidence="1">Cytoplasm</location>
    </subcellularLocation>
</comment>
<dbReference type="CDD" id="cd00367">
    <property type="entry name" value="PTS-HPr_like"/>
    <property type="match status" value="1"/>
</dbReference>
<dbReference type="GO" id="GO:0005737">
    <property type="term" value="C:cytoplasm"/>
    <property type="evidence" value="ECO:0007669"/>
    <property type="project" value="UniProtKB-SubCell"/>
</dbReference>
<organism evidence="6 7">
    <name type="scientific">Pseudomonas putida</name>
    <name type="common">Arthrobacter siderocapsulatus</name>
    <dbReference type="NCBI Taxonomy" id="303"/>
    <lineage>
        <taxon>Bacteria</taxon>
        <taxon>Pseudomonadati</taxon>
        <taxon>Pseudomonadota</taxon>
        <taxon>Gammaproteobacteria</taxon>
        <taxon>Pseudomonadales</taxon>
        <taxon>Pseudomonadaceae</taxon>
        <taxon>Pseudomonas</taxon>
    </lineage>
</organism>
<dbReference type="PRINTS" id="PR00107">
    <property type="entry name" value="PHOSPHOCPHPR"/>
</dbReference>
<dbReference type="Proteomes" id="UP000186736">
    <property type="component" value="Unassembled WGS sequence"/>
</dbReference>
<dbReference type="PROSITE" id="PS00369">
    <property type="entry name" value="PTS_HPR_HIS"/>
    <property type="match status" value="1"/>
</dbReference>
<evidence type="ECO:0000313" key="7">
    <source>
        <dbReference type="Proteomes" id="UP000186736"/>
    </source>
</evidence>
<dbReference type="PROSITE" id="PS00589">
    <property type="entry name" value="PTS_HPR_SER"/>
    <property type="match status" value="1"/>
</dbReference>
<keyword evidence="4" id="KW-0598">Phosphotransferase system</keyword>